<organism evidence="1 2">
    <name type="scientific">Zobellia galactanivorans (strain DSM 12802 / CCUG 47099 / CIP 106680 / NCIMB 13871 / Dsij)</name>
    <dbReference type="NCBI Taxonomy" id="63186"/>
    <lineage>
        <taxon>Bacteria</taxon>
        <taxon>Pseudomonadati</taxon>
        <taxon>Bacteroidota</taxon>
        <taxon>Flavobacteriia</taxon>
        <taxon>Flavobacteriales</taxon>
        <taxon>Flavobacteriaceae</taxon>
        <taxon>Zobellia</taxon>
    </lineage>
</organism>
<reference evidence="1 2" key="2">
    <citation type="journal article" date="2012" name="Environ. Microbiol.">
        <title>Characterization of the first alginolytic operons in a marine bacterium: from their emergence in marine Flavobacteriia to their independent transfers to marine Proteobacteria and human gut Bacteroides.</title>
        <authorList>
            <person name="Thomas F."/>
            <person name="Barbeyron T."/>
            <person name="Tonon T."/>
            <person name="Genicot S."/>
            <person name="Czjzek M."/>
            <person name="Michel G."/>
        </authorList>
    </citation>
    <scope>NUCLEOTIDE SEQUENCE [LARGE SCALE GENOMIC DNA]</scope>
    <source>
        <strain evidence="2">DSM 12802 / CCUG 47099 / CIP 106680 / NCIMB 13871 / Dsij</strain>
    </source>
</reference>
<name>G0L553_ZOBGA</name>
<dbReference type="EMBL" id="FP476056">
    <property type="protein sequence ID" value="CAZ95959.1"/>
    <property type="molecule type" value="Genomic_DNA"/>
</dbReference>
<gene>
    <name evidence="1" type="ordered locus">zobellia_1906</name>
</gene>
<evidence type="ECO:0000313" key="2">
    <source>
        <dbReference type="Proteomes" id="UP000008898"/>
    </source>
</evidence>
<dbReference type="HOGENOM" id="CLU_3335251_0_0_10"/>
<proteinExistence type="predicted"/>
<accession>G0L553</accession>
<dbReference type="STRING" id="63186.ZOBELLIA_1906"/>
<protein>
    <submittedName>
        <fullName evidence="1">Uncharacterized protein</fullName>
    </submittedName>
</protein>
<dbReference type="KEGG" id="zga:ZOBELLIA_1906"/>
<dbReference type="AlphaFoldDB" id="G0L553"/>
<reference evidence="2" key="1">
    <citation type="submission" date="2009-07" db="EMBL/GenBank/DDBJ databases">
        <title>Complete genome sequence of Zobellia galactanivorans Dsij.</title>
        <authorList>
            <consortium name="Genoscope - CEA"/>
        </authorList>
    </citation>
    <scope>NUCLEOTIDE SEQUENCE [LARGE SCALE GENOMIC DNA]</scope>
    <source>
        <strain evidence="2">DSM 12802 / CCUG 47099 / CIP 106680 / NCIMB 13871 / Dsij</strain>
    </source>
</reference>
<sequence length="38" mass="4618">MKTIRRTIEEKPFYSKKFRHQSFEAQKVGPLTKLSHNR</sequence>
<dbReference type="Proteomes" id="UP000008898">
    <property type="component" value="Chromosome"/>
</dbReference>
<evidence type="ECO:0000313" key="1">
    <source>
        <dbReference type="EMBL" id="CAZ95959.1"/>
    </source>
</evidence>
<keyword evidence="2" id="KW-1185">Reference proteome</keyword>